<name>A0A7W6HPB9_9HYPH</name>
<dbReference type="AlphaFoldDB" id="A0A7W6HPB9"/>
<dbReference type="RefSeq" id="WP_234801582.1">
    <property type="nucleotide sequence ID" value="NZ_JACIED010000003.1"/>
</dbReference>
<protein>
    <submittedName>
        <fullName evidence="1">Glucokinase</fullName>
        <ecNumber evidence="1">2.7.1.2</ecNumber>
    </submittedName>
</protein>
<accession>A0A7W6HPB9</accession>
<dbReference type="GO" id="GO:0004340">
    <property type="term" value="F:glucokinase activity"/>
    <property type="evidence" value="ECO:0007669"/>
    <property type="project" value="UniProtKB-EC"/>
</dbReference>
<dbReference type="Pfam" id="PF00480">
    <property type="entry name" value="ROK"/>
    <property type="match status" value="1"/>
</dbReference>
<evidence type="ECO:0000313" key="1">
    <source>
        <dbReference type="EMBL" id="MBB4008551.1"/>
    </source>
</evidence>
<dbReference type="SUPFAM" id="SSF53067">
    <property type="entry name" value="Actin-like ATPase domain"/>
    <property type="match status" value="1"/>
</dbReference>
<dbReference type="Proteomes" id="UP000544107">
    <property type="component" value="Unassembled WGS sequence"/>
</dbReference>
<comment type="caution">
    <text evidence="1">The sequence shown here is derived from an EMBL/GenBank/DDBJ whole genome shotgun (WGS) entry which is preliminary data.</text>
</comment>
<dbReference type="InterPro" id="IPR043129">
    <property type="entry name" value="ATPase_NBD"/>
</dbReference>
<proteinExistence type="predicted"/>
<dbReference type="PANTHER" id="PTHR18964:SF169">
    <property type="entry name" value="N-ACETYLMANNOSAMINE KINASE"/>
    <property type="match status" value="1"/>
</dbReference>
<dbReference type="Gene3D" id="3.30.420.40">
    <property type="match status" value="2"/>
</dbReference>
<keyword evidence="1" id="KW-0808">Transferase</keyword>
<reference evidence="1 2" key="1">
    <citation type="submission" date="2020-08" db="EMBL/GenBank/DDBJ databases">
        <title>Genomic Encyclopedia of Type Strains, Phase IV (KMG-IV): sequencing the most valuable type-strain genomes for metagenomic binning, comparative biology and taxonomic classification.</title>
        <authorList>
            <person name="Goeker M."/>
        </authorList>
    </citation>
    <scope>NUCLEOTIDE SEQUENCE [LARGE SCALE GENOMIC DNA]</scope>
    <source>
        <strain evidence="1 2">DSM 100021</strain>
    </source>
</reference>
<dbReference type="PANTHER" id="PTHR18964">
    <property type="entry name" value="ROK (REPRESSOR, ORF, KINASE) FAMILY"/>
    <property type="match status" value="1"/>
</dbReference>
<organism evidence="1 2">
    <name type="scientific">Allorhizobium taibaishanense</name>
    <dbReference type="NCBI Taxonomy" id="887144"/>
    <lineage>
        <taxon>Bacteria</taxon>
        <taxon>Pseudomonadati</taxon>
        <taxon>Pseudomonadota</taxon>
        <taxon>Alphaproteobacteria</taxon>
        <taxon>Hyphomicrobiales</taxon>
        <taxon>Rhizobiaceae</taxon>
        <taxon>Rhizobium/Agrobacterium group</taxon>
        <taxon>Allorhizobium</taxon>
    </lineage>
</organism>
<sequence>MSSSTELLESVVSPFKAKPDGGYVIGIDLGGTKILAGIAGTDAKVIARHEEPTQHGDGAPVLAQMAQVITTLLTTAGASPADLDHVVIGVPSAVDPQTGLSSLSPNLALPADKPLADLMMALVGVPVTVENDVNLAACGEAWLGAGQGRDSLVFIAFGTGVGMGLVLANTLWRGAAGRAGEIAYLPVGDDPHQQAPLSENGLFEDAVGTSGIRQRFAADGETVADLFAFARAGNPEAKAAIDSIAKQASTGIAAVHALLDPAVTVIGGGIGSQPEFFALLKTYLVPLLPFENPLLPSQLGMDAGMIGAIALALKNRQSHLHHIDRADYKRGRT</sequence>
<gene>
    <name evidence="1" type="ORF">GGQ71_002831</name>
</gene>
<evidence type="ECO:0000313" key="2">
    <source>
        <dbReference type="Proteomes" id="UP000544107"/>
    </source>
</evidence>
<dbReference type="InterPro" id="IPR000600">
    <property type="entry name" value="ROK"/>
</dbReference>
<keyword evidence="1" id="KW-0418">Kinase</keyword>
<dbReference type="EMBL" id="JACIED010000003">
    <property type="protein sequence ID" value="MBB4008551.1"/>
    <property type="molecule type" value="Genomic_DNA"/>
</dbReference>
<dbReference type="EC" id="2.7.1.2" evidence="1"/>